<evidence type="ECO:0000256" key="2">
    <source>
        <dbReference type="ARBA" id="ARBA00023157"/>
    </source>
</evidence>
<dbReference type="PANTHER" id="PTHR46746:SF9">
    <property type="entry name" value="CD209 ANTIGEN-LIKE PROTEIN C-LIKE"/>
    <property type="match status" value="1"/>
</dbReference>
<dbReference type="GO" id="GO:0030246">
    <property type="term" value="F:carbohydrate binding"/>
    <property type="evidence" value="ECO:0007669"/>
    <property type="project" value="UniProtKB-KW"/>
</dbReference>
<dbReference type="InterPro" id="IPR018378">
    <property type="entry name" value="C-type_lectin_CS"/>
</dbReference>
<accession>A0A6A4XAS8</accession>
<proteinExistence type="predicted"/>
<feature type="signal peptide" evidence="3">
    <location>
        <begin position="1"/>
        <end position="20"/>
    </location>
</feature>
<evidence type="ECO:0000313" key="6">
    <source>
        <dbReference type="Proteomes" id="UP000440578"/>
    </source>
</evidence>
<dbReference type="PROSITE" id="PS50041">
    <property type="entry name" value="C_TYPE_LECTIN_2"/>
    <property type="match status" value="1"/>
</dbReference>
<dbReference type="AlphaFoldDB" id="A0A6A4XAS8"/>
<keyword evidence="3" id="KW-0732">Signal</keyword>
<evidence type="ECO:0000256" key="3">
    <source>
        <dbReference type="SAM" id="SignalP"/>
    </source>
</evidence>
<gene>
    <name evidence="5" type="primary">LEC3_10</name>
    <name evidence="5" type="ORF">FJT64_017677</name>
</gene>
<feature type="chain" id="PRO_5025405310" evidence="3">
    <location>
        <begin position="21"/>
        <end position="160"/>
    </location>
</feature>
<dbReference type="OrthoDB" id="441660at2759"/>
<protein>
    <submittedName>
        <fullName evidence="5">Lectin BRA-3</fullName>
    </submittedName>
</protein>
<dbReference type="Pfam" id="PF00059">
    <property type="entry name" value="Lectin_C"/>
    <property type="match status" value="1"/>
</dbReference>
<dbReference type="InterPro" id="IPR016186">
    <property type="entry name" value="C-type_lectin-like/link_sf"/>
</dbReference>
<evidence type="ECO:0000259" key="4">
    <source>
        <dbReference type="PROSITE" id="PS50041"/>
    </source>
</evidence>
<keyword evidence="2" id="KW-1015">Disulfide bond</keyword>
<feature type="domain" description="C-type lectin" evidence="4">
    <location>
        <begin position="41"/>
        <end position="156"/>
    </location>
</feature>
<dbReference type="InterPro" id="IPR001304">
    <property type="entry name" value="C-type_lectin-like"/>
</dbReference>
<dbReference type="InterPro" id="IPR016187">
    <property type="entry name" value="CTDL_fold"/>
</dbReference>
<keyword evidence="6" id="KW-1185">Reference proteome</keyword>
<dbReference type="Gene3D" id="3.10.100.10">
    <property type="entry name" value="Mannose-Binding Protein A, subunit A"/>
    <property type="match status" value="1"/>
</dbReference>
<evidence type="ECO:0000313" key="5">
    <source>
        <dbReference type="EMBL" id="KAF0311491.1"/>
    </source>
</evidence>
<evidence type="ECO:0000256" key="1">
    <source>
        <dbReference type="ARBA" id="ARBA00022734"/>
    </source>
</evidence>
<dbReference type="InterPro" id="IPR051379">
    <property type="entry name" value="C-type_Lectin_Receptor_IMM"/>
</dbReference>
<dbReference type="SUPFAM" id="SSF56436">
    <property type="entry name" value="C-type lectin-like"/>
    <property type="match status" value="1"/>
</dbReference>
<dbReference type="PROSITE" id="PS00615">
    <property type="entry name" value="C_TYPE_LECTIN_1"/>
    <property type="match status" value="1"/>
</dbReference>
<dbReference type="EMBL" id="VIIS01000235">
    <property type="protein sequence ID" value="KAF0311491.1"/>
    <property type="molecule type" value="Genomic_DNA"/>
</dbReference>
<dbReference type="Proteomes" id="UP000440578">
    <property type="component" value="Unassembled WGS sequence"/>
</dbReference>
<reference evidence="5 6" key="1">
    <citation type="submission" date="2019-07" db="EMBL/GenBank/DDBJ databases">
        <title>Draft genome assembly of a fouling barnacle, Amphibalanus amphitrite (Darwin, 1854): The first reference genome for Thecostraca.</title>
        <authorList>
            <person name="Kim W."/>
        </authorList>
    </citation>
    <scope>NUCLEOTIDE SEQUENCE [LARGE SCALE GENOMIC DNA]</scope>
    <source>
        <strain evidence="5">SNU_AA5</strain>
        <tissue evidence="5">Soma without cirri and trophi</tissue>
    </source>
</reference>
<organism evidence="5 6">
    <name type="scientific">Amphibalanus amphitrite</name>
    <name type="common">Striped barnacle</name>
    <name type="synonym">Balanus amphitrite</name>
    <dbReference type="NCBI Taxonomy" id="1232801"/>
    <lineage>
        <taxon>Eukaryota</taxon>
        <taxon>Metazoa</taxon>
        <taxon>Ecdysozoa</taxon>
        <taxon>Arthropoda</taxon>
        <taxon>Crustacea</taxon>
        <taxon>Multicrustacea</taxon>
        <taxon>Cirripedia</taxon>
        <taxon>Thoracica</taxon>
        <taxon>Thoracicalcarea</taxon>
        <taxon>Balanomorpha</taxon>
        <taxon>Balanoidea</taxon>
        <taxon>Balanidae</taxon>
        <taxon>Amphibalaninae</taxon>
        <taxon>Amphibalanus</taxon>
    </lineage>
</organism>
<comment type="caution">
    <text evidence="5">The sequence shown here is derived from an EMBL/GenBank/DDBJ whole genome shotgun (WGS) entry which is preliminary data.</text>
</comment>
<dbReference type="SMART" id="SM00034">
    <property type="entry name" value="CLECT"/>
    <property type="match status" value="1"/>
</dbReference>
<dbReference type="PANTHER" id="PTHR46746">
    <property type="entry name" value="KILLER CELL LECTIN-LIKE RECEPTOR SUBFAMILY F MEMBER 2"/>
    <property type="match status" value="1"/>
</dbReference>
<name>A0A6A4XAS8_AMPAM</name>
<sequence length="160" mass="17515">MSLQLCLAALAVIFSASASAFASASTSVAADGCPSADWVLFESGCYWKSPFQLSWRRIADVCDSISPGALPTSVHSFTEDAFIAETLLEGARGWLGLHRNDTHISWTWADGSDYNRYYFGCNEPSFEGEACAVINHGRIGEWASFSCDDEQYFVCRVNAK</sequence>
<keyword evidence="1" id="KW-0430">Lectin</keyword>